<proteinExistence type="predicted"/>
<sequence length="39" mass="4412">MAIDEIRNDLLRELLANYLIANALLASMSDENFTVEDVD</sequence>
<name>A0A0F9P765_9ZZZZ</name>
<gene>
    <name evidence="1" type="ORF">LCGC14_0861590</name>
</gene>
<accession>A0A0F9P765</accession>
<dbReference type="AlphaFoldDB" id="A0A0F9P765"/>
<comment type="caution">
    <text evidence="1">The sequence shown here is derived from an EMBL/GenBank/DDBJ whole genome shotgun (WGS) entry which is preliminary data.</text>
</comment>
<protein>
    <submittedName>
        <fullName evidence="1">Uncharacterized protein</fullName>
    </submittedName>
</protein>
<dbReference type="EMBL" id="LAZR01002616">
    <property type="protein sequence ID" value="KKN27735.1"/>
    <property type="molecule type" value="Genomic_DNA"/>
</dbReference>
<evidence type="ECO:0000313" key="1">
    <source>
        <dbReference type="EMBL" id="KKN27735.1"/>
    </source>
</evidence>
<organism evidence="1">
    <name type="scientific">marine sediment metagenome</name>
    <dbReference type="NCBI Taxonomy" id="412755"/>
    <lineage>
        <taxon>unclassified sequences</taxon>
        <taxon>metagenomes</taxon>
        <taxon>ecological metagenomes</taxon>
    </lineage>
</organism>
<reference evidence="1" key="1">
    <citation type="journal article" date="2015" name="Nature">
        <title>Complex archaea that bridge the gap between prokaryotes and eukaryotes.</title>
        <authorList>
            <person name="Spang A."/>
            <person name="Saw J.H."/>
            <person name="Jorgensen S.L."/>
            <person name="Zaremba-Niedzwiedzka K."/>
            <person name="Martijn J."/>
            <person name="Lind A.E."/>
            <person name="van Eijk R."/>
            <person name="Schleper C."/>
            <person name="Guy L."/>
            <person name="Ettema T.J."/>
        </authorList>
    </citation>
    <scope>NUCLEOTIDE SEQUENCE</scope>
</reference>